<dbReference type="SMART" id="SM00220">
    <property type="entry name" value="S_TKc"/>
    <property type="match status" value="1"/>
</dbReference>
<comment type="caution">
    <text evidence="18">The sequence shown here is derived from an EMBL/GenBank/DDBJ whole genome shotgun (WGS) entry which is preliminary data.</text>
</comment>
<comment type="subcellular location">
    <subcellularLocation>
        <location evidence="1">Cytoplasm</location>
    </subcellularLocation>
</comment>
<dbReference type="GO" id="GO:0044344">
    <property type="term" value="P:cellular response to fibroblast growth factor stimulus"/>
    <property type="evidence" value="ECO:0007669"/>
    <property type="project" value="TreeGrafter"/>
</dbReference>
<name>A0A834J002_RHYFE</name>
<dbReference type="OrthoDB" id="122279at2759"/>
<comment type="catalytic activity">
    <reaction evidence="13">
        <text>L-seryl-[protein] + ATP = O-phospho-L-seryl-[protein] + ADP + H(+)</text>
        <dbReference type="Rhea" id="RHEA:17989"/>
        <dbReference type="Rhea" id="RHEA-COMP:9863"/>
        <dbReference type="Rhea" id="RHEA-COMP:11604"/>
        <dbReference type="ChEBI" id="CHEBI:15378"/>
        <dbReference type="ChEBI" id="CHEBI:29999"/>
        <dbReference type="ChEBI" id="CHEBI:30616"/>
        <dbReference type="ChEBI" id="CHEBI:83421"/>
        <dbReference type="ChEBI" id="CHEBI:456216"/>
        <dbReference type="EC" id="2.7.12.1"/>
    </reaction>
</comment>
<evidence type="ECO:0000256" key="5">
    <source>
        <dbReference type="ARBA" id="ARBA00022679"/>
    </source>
</evidence>
<keyword evidence="8 16" id="KW-0067">ATP-binding</keyword>
<dbReference type="PROSITE" id="PS00107">
    <property type="entry name" value="PROTEIN_KINASE_ATP"/>
    <property type="match status" value="1"/>
</dbReference>
<accession>A0A834J002</accession>
<dbReference type="PANTHER" id="PTHR46392:SF1">
    <property type="entry name" value="DUAL SERINE_THREONINE AND TYROSINE PROTEIN KINASE"/>
    <property type="match status" value="1"/>
</dbReference>
<evidence type="ECO:0000256" key="16">
    <source>
        <dbReference type="PROSITE-ProRule" id="PRU10141"/>
    </source>
</evidence>
<evidence type="ECO:0000256" key="2">
    <source>
        <dbReference type="ARBA" id="ARBA00013203"/>
    </source>
</evidence>
<proteinExistence type="predicted"/>
<evidence type="ECO:0000313" key="18">
    <source>
        <dbReference type="EMBL" id="KAF7287483.1"/>
    </source>
</evidence>
<evidence type="ECO:0000256" key="12">
    <source>
        <dbReference type="ARBA" id="ARBA00042638"/>
    </source>
</evidence>
<dbReference type="GO" id="GO:0005524">
    <property type="term" value="F:ATP binding"/>
    <property type="evidence" value="ECO:0007669"/>
    <property type="project" value="UniProtKB-UniRule"/>
</dbReference>
<dbReference type="GO" id="GO:0005737">
    <property type="term" value="C:cytoplasm"/>
    <property type="evidence" value="ECO:0007669"/>
    <property type="project" value="UniProtKB-SubCell"/>
</dbReference>
<evidence type="ECO:0000256" key="11">
    <source>
        <dbReference type="ARBA" id="ARBA00041268"/>
    </source>
</evidence>
<keyword evidence="9" id="KW-0829">Tyrosine-protein kinase</keyword>
<reference evidence="18" key="1">
    <citation type="submission" date="2020-08" db="EMBL/GenBank/DDBJ databases">
        <title>Genome sequencing and assembly of the red palm weevil Rhynchophorus ferrugineus.</title>
        <authorList>
            <person name="Dias G.B."/>
            <person name="Bergman C.M."/>
            <person name="Manee M."/>
        </authorList>
    </citation>
    <scope>NUCLEOTIDE SEQUENCE</scope>
    <source>
        <strain evidence="18">AA-2017</strain>
        <tissue evidence="18">Whole larva</tissue>
    </source>
</reference>
<dbReference type="GO" id="GO:0004713">
    <property type="term" value="F:protein tyrosine kinase activity"/>
    <property type="evidence" value="ECO:0007669"/>
    <property type="project" value="UniProtKB-KW"/>
</dbReference>
<dbReference type="GO" id="GO:0004674">
    <property type="term" value="F:protein serine/threonine kinase activity"/>
    <property type="evidence" value="ECO:0007669"/>
    <property type="project" value="UniProtKB-KW"/>
</dbReference>
<evidence type="ECO:0000256" key="6">
    <source>
        <dbReference type="ARBA" id="ARBA00022741"/>
    </source>
</evidence>
<keyword evidence="4" id="KW-0723">Serine/threonine-protein kinase</keyword>
<evidence type="ECO:0000256" key="10">
    <source>
        <dbReference type="ARBA" id="ARBA00040421"/>
    </source>
</evidence>
<keyword evidence="3" id="KW-0963">Cytoplasm</keyword>
<dbReference type="PROSITE" id="PS00108">
    <property type="entry name" value="PROTEIN_KINASE_ST"/>
    <property type="match status" value="1"/>
</dbReference>
<evidence type="ECO:0000313" key="19">
    <source>
        <dbReference type="Proteomes" id="UP000625711"/>
    </source>
</evidence>
<dbReference type="EC" id="2.7.12.1" evidence="2"/>
<evidence type="ECO:0000256" key="15">
    <source>
        <dbReference type="ARBA" id="ARBA00051680"/>
    </source>
</evidence>
<dbReference type="Pfam" id="PF00069">
    <property type="entry name" value="Pkinase"/>
    <property type="match status" value="1"/>
</dbReference>
<comment type="catalytic activity">
    <reaction evidence="14">
        <text>L-threonyl-[protein] + ATP = O-phospho-L-threonyl-[protein] + ADP + H(+)</text>
        <dbReference type="Rhea" id="RHEA:46608"/>
        <dbReference type="Rhea" id="RHEA-COMP:11060"/>
        <dbReference type="Rhea" id="RHEA-COMP:11605"/>
        <dbReference type="ChEBI" id="CHEBI:15378"/>
        <dbReference type="ChEBI" id="CHEBI:30013"/>
        <dbReference type="ChEBI" id="CHEBI:30616"/>
        <dbReference type="ChEBI" id="CHEBI:61977"/>
        <dbReference type="ChEBI" id="CHEBI:456216"/>
        <dbReference type="EC" id="2.7.12.1"/>
    </reaction>
</comment>
<dbReference type="GO" id="GO:0004712">
    <property type="term" value="F:protein serine/threonine/tyrosine kinase activity"/>
    <property type="evidence" value="ECO:0007669"/>
    <property type="project" value="UniProtKB-EC"/>
</dbReference>
<evidence type="ECO:0000256" key="14">
    <source>
        <dbReference type="ARBA" id="ARBA00049308"/>
    </source>
</evidence>
<evidence type="ECO:0000256" key="9">
    <source>
        <dbReference type="ARBA" id="ARBA00023137"/>
    </source>
</evidence>
<feature type="binding site" evidence="16">
    <location>
        <position position="651"/>
    </location>
    <ligand>
        <name>ATP</name>
        <dbReference type="ChEBI" id="CHEBI:30616"/>
    </ligand>
</feature>
<gene>
    <name evidence="18" type="ORF">GWI33_001447</name>
</gene>
<dbReference type="InterPro" id="IPR000719">
    <property type="entry name" value="Prot_kinase_dom"/>
</dbReference>
<evidence type="ECO:0000256" key="7">
    <source>
        <dbReference type="ARBA" id="ARBA00022777"/>
    </source>
</evidence>
<evidence type="ECO:0000259" key="17">
    <source>
        <dbReference type="PROSITE" id="PS50011"/>
    </source>
</evidence>
<feature type="domain" description="Protein kinase" evidence="17">
    <location>
        <begin position="622"/>
        <end position="881"/>
    </location>
</feature>
<dbReference type="SUPFAM" id="SSF56112">
    <property type="entry name" value="Protein kinase-like (PK-like)"/>
    <property type="match status" value="1"/>
</dbReference>
<sequence>MLSETPKEFKWYLKHCYSIKRILEETKLYLKDINCALKLGKNITEQVFTQGLDQLAVRVDREPTLLILGQTCHARALLVNLLLGQNILPLNSSQWRHVTFKYGPVKSIHLTLGSEIEIVEHLKAHERIWDSIPEEDLRRKDDENLLDHCPSLEVVLKHNFLKENVKIMVFPDCLSDQLQDLLNKTLENILPVVIYAVSETTLSDMNIQEIRKLKDILKTPFLFVSLTTSSSIHTVISSTSTESLTESERHVVESYSEACNIKLRFLRDQLTRLGYINSESDSESSGKTRLSRRKSFCLDCTIDNDFISDNLINSRFNLFVRIVLKSTVLKMAGTLSQIHNNYLRKFILCAFDMAREIQITPKRLLYAQNIEYTLYKTLMKIACEQQEEITSIIQRTLFEMKSNVAEVLEGYNAPNSTQTSLKVMTLEIQQLVLKKLSMSVANQIVQSVGCLQESFIGTLKRCLQSLEKSCHDSEGNLSASDAVKQIISAAYNVELKSPNSFSVVHTFMDRLRALLSNFTSPWSSNSQIHCSLQWQLQIATNMIDSLSASKLSKTILIQFQEHVKSSHESFQSAIRSLENQLSGRLEQTEEQRIAIRKKHAPRFARLALESTSLCDLIRWGMPKQIREIGRGQYGVVSSCEPWSNINPCAFKSVVPPDDRHWNDLAMEFYYTRTILEHPRIVKLRGSVIDYSYGGGNSPAVLLLMERMTRDLYCGLRGGLSWTTRLRIAIDVIEGIRYLHSQGLVHRDIKLKNVLLDNEDRAKLTDFGFCIPEAMMSGSIVGTPVHMAPELLSGRYDSSVDVYAFGILFWYICAGQVKLPTRFDQFQNKEQLWNSVRKGVRPECLTHFTKDCWNLMEQCWSAEPCERPLLGYVQPQLEHIYENAIIYENQDRGFNGTRILPKHIRY</sequence>
<keyword evidence="7" id="KW-0418">Kinase</keyword>
<dbReference type="Gene3D" id="1.10.510.10">
    <property type="entry name" value="Transferase(Phosphotransferase) domain 1"/>
    <property type="match status" value="1"/>
</dbReference>
<dbReference type="PROSITE" id="PS50011">
    <property type="entry name" value="PROTEIN_KINASE_DOM"/>
    <property type="match status" value="1"/>
</dbReference>
<dbReference type="GO" id="GO:0043066">
    <property type="term" value="P:negative regulation of apoptotic process"/>
    <property type="evidence" value="ECO:0007669"/>
    <property type="project" value="TreeGrafter"/>
</dbReference>
<comment type="catalytic activity">
    <reaction evidence="15">
        <text>L-tyrosyl-[protein] + ATP = O-phospho-L-tyrosyl-[protein] + ADP + H(+)</text>
        <dbReference type="Rhea" id="RHEA:10596"/>
        <dbReference type="Rhea" id="RHEA-COMP:10136"/>
        <dbReference type="Rhea" id="RHEA-COMP:20101"/>
        <dbReference type="ChEBI" id="CHEBI:15378"/>
        <dbReference type="ChEBI" id="CHEBI:30616"/>
        <dbReference type="ChEBI" id="CHEBI:46858"/>
        <dbReference type="ChEBI" id="CHEBI:61978"/>
        <dbReference type="ChEBI" id="CHEBI:456216"/>
        <dbReference type="EC" id="2.7.12.1"/>
    </reaction>
</comment>
<evidence type="ECO:0000256" key="1">
    <source>
        <dbReference type="ARBA" id="ARBA00004496"/>
    </source>
</evidence>
<dbReference type="PANTHER" id="PTHR46392">
    <property type="entry name" value="DUAL SERINE/THREONINE AND TYROSINE PROTEIN KINASE"/>
    <property type="match status" value="1"/>
</dbReference>
<organism evidence="18 19">
    <name type="scientific">Rhynchophorus ferrugineus</name>
    <name type="common">Red palm weevil</name>
    <name type="synonym">Curculio ferrugineus</name>
    <dbReference type="NCBI Taxonomy" id="354439"/>
    <lineage>
        <taxon>Eukaryota</taxon>
        <taxon>Metazoa</taxon>
        <taxon>Ecdysozoa</taxon>
        <taxon>Arthropoda</taxon>
        <taxon>Hexapoda</taxon>
        <taxon>Insecta</taxon>
        <taxon>Pterygota</taxon>
        <taxon>Neoptera</taxon>
        <taxon>Endopterygota</taxon>
        <taxon>Coleoptera</taxon>
        <taxon>Polyphaga</taxon>
        <taxon>Cucujiformia</taxon>
        <taxon>Curculionidae</taxon>
        <taxon>Dryophthorinae</taxon>
        <taxon>Rhynchophorus</taxon>
    </lineage>
</organism>
<dbReference type="GO" id="GO:0045743">
    <property type="term" value="P:positive regulation of fibroblast growth factor receptor signaling pathway"/>
    <property type="evidence" value="ECO:0007669"/>
    <property type="project" value="TreeGrafter"/>
</dbReference>
<evidence type="ECO:0000256" key="13">
    <source>
        <dbReference type="ARBA" id="ARBA00049003"/>
    </source>
</evidence>
<dbReference type="InterPro" id="IPR011009">
    <property type="entry name" value="Kinase-like_dom_sf"/>
</dbReference>
<evidence type="ECO:0000256" key="8">
    <source>
        <dbReference type="ARBA" id="ARBA00022840"/>
    </source>
</evidence>
<dbReference type="InterPro" id="IPR051302">
    <property type="entry name" value="Dual_SerThr-Tyr_Kinase"/>
</dbReference>
<dbReference type="AlphaFoldDB" id="A0A834J002"/>
<evidence type="ECO:0000256" key="4">
    <source>
        <dbReference type="ARBA" id="ARBA00022527"/>
    </source>
</evidence>
<keyword evidence="5" id="KW-0808">Transferase</keyword>
<keyword evidence="6 16" id="KW-0547">Nucleotide-binding</keyword>
<evidence type="ECO:0000256" key="3">
    <source>
        <dbReference type="ARBA" id="ARBA00022490"/>
    </source>
</evidence>
<dbReference type="GO" id="GO:0070374">
    <property type="term" value="P:positive regulation of ERK1 and ERK2 cascade"/>
    <property type="evidence" value="ECO:0007669"/>
    <property type="project" value="TreeGrafter"/>
</dbReference>
<dbReference type="InterPro" id="IPR017441">
    <property type="entry name" value="Protein_kinase_ATP_BS"/>
</dbReference>
<dbReference type="EMBL" id="JAACXV010000013">
    <property type="protein sequence ID" value="KAF7287483.1"/>
    <property type="molecule type" value="Genomic_DNA"/>
</dbReference>
<keyword evidence="19" id="KW-1185">Reference proteome</keyword>
<protein>
    <recommendedName>
        <fullName evidence="10">Dual serine/threonine and tyrosine protein kinase</fullName>
        <ecNumber evidence="2">2.7.12.1</ecNumber>
    </recommendedName>
    <alternativeName>
        <fullName evidence="12">Dusty protein kinase</fullName>
    </alternativeName>
    <alternativeName>
        <fullName evidence="11">Receptor-interacting serine/threonine-protein kinase 5</fullName>
    </alternativeName>
</protein>
<dbReference type="Proteomes" id="UP000625711">
    <property type="component" value="Unassembled WGS sequence"/>
</dbReference>
<dbReference type="InterPro" id="IPR008271">
    <property type="entry name" value="Ser/Thr_kinase_AS"/>
</dbReference>